<evidence type="ECO:0000259" key="4">
    <source>
        <dbReference type="PROSITE" id="PS51910"/>
    </source>
</evidence>
<dbReference type="Gene3D" id="3.20.20.80">
    <property type="entry name" value="Glycosidases"/>
    <property type="match status" value="1"/>
</dbReference>
<proteinExistence type="predicted"/>
<dbReference type="InterPro" id="IPR017853">
    <property type="entry name" value="GH"/>
</dbReference>
<dbReference type="SMART" id="SM00636">
    <property type="entry name" value="Glyco_18"/>
    <property type="match status" value="1"/>
</dbReference>
<evidence type="ECO:0000313" key="5">
    <source>
        <dbReference type="EMBL" id="QGW29266.1"/>
    </source>
</evidence>
<accession>A0A6I6G912</accession>
<dbReference type="CDD" id="cd06548">
    <property type="entry name" value="GH18_chitinase"/>
    <property type="match status" value="1"/>
</dbReference>
<dbReference type="InterPro" id="IPR050314">
    <property type="entry name" value="Glycosyl_Hydrlase_18"/>
</dbReference>
<evidence type="ECO:0000256" key="3">
    <source>
        <dbReference type="ARBA" id="ARBA00023024"/>
    </source>
</evidence>
<sequence>MLAALLAIHCSHAQPAKPYDIIGYYSGDGKSLSAYPIEKLTQLIFSFLHLKGNELAFDNEQRKQDLLEIVALKNKRNPSMKVLISLGGWGGCATCSPVFATAENRQAFANSVLQILQTTQTDGIDLDWEYPTIPGPPGHPYSADDKANFTDLIQRLRTTMGDKYELSFAAGGFDTFIAQSVDWAAVTPLVNRINLMTYDLINGYSKVTGHHTALYSRPSQKESTDNCVQQLLKLGVPANKLVIGAAFYSRVWANVAATNNGLDQSGQHTAGVSYKHFQEKLTPAQGFTAYWDDTAKATHFYNAEKQLFATTDDPQSIKAKVAYMKKYGLGGIMFWELREDAPVNGLLSVMEAAVKE</sequence>
<organism evidence="5 6">
    <name type="scientific">Phnomibacter ginsenosidimutans</name>
    <dbReference type="NCBI Taxonomy" id="2676868"/>
    <lineage>
        <taxon>Bacteria</taxon>
        <taxon>Pseudomonadati</taxon>
        <taxon>Bacteroidota</taxon>
        <taxon>Chitinophagia</taxon>
        <taxon>Chitinophagales</taxon>
        <taxon>Chitinophagaceae</taxon>
        <taxon>Phnomibacter</taxon>
    </lineage>
</organism>
<name>A0A6I6G912_9BACT</name>
<dbReference type="AlphaFoldDB" id="A0A6I6G912"/>
<protein>
    <recommendedName>
        <fullName evidence="2">chitinase</fullName>
        <ecNumber evidence="2">3.2.1.14</ecNumber>
    </recommendedName>
</protein>
<evidence type="ECO:0000313" key="6">
    <source>
        <dbReference type="Proteomes" id="UP000426027"/>
    </source>
</evidence>
<dbReference type="RefSeq" id="WP_157479618.1">
    <property type="nucleotide sequence ID" value="NZ_CP046566.1"/>
</dbReference>
<dbReference type="InterPro" id="IPR011583">
    <property type="entry name" value="Chitinase_II/V-like_cat"/>
</dbReference>
<dbReference type="SUPFAM" id="SSF54556">
    <property type="entry name" value="Chitinase insertion domain"/>
    <property type="match status" value="1"/>
</dbReference>
<dbReference type="KEGG" id="fls:GLV81_15125"/>
<evidence type="ECO:0000256" key="2">
    <source>
        <dbReference type="ARBA" id="ARBA00012729"/>
    </source>
</evidence>
<dbReference type="GO" id="GO:0008061">
    <property type="term" value="F:chitin binding"/>
    <property type="evidence" value="ECO:0007669"/>
    <property type="project" value="InterPro"/>
</dbReference>
<keyword evidence="5" id="KW-0378">Hydrolase</keyword>
<keyword evidence="3" id="KW-0624">Polysaccharide degradation</keyword>
<dbReference type="EMBL" id="CP046566">
    <property type="protein sequence ID" value="QGW29266.1"/>
    <property type="molecule type" value="Genomic_DNA"/>
</dbReference>
<keyword evidence="6" id="KW-1185">Reference proteome</keyword>
<dbReference type="Proteomes" id="UP000426027">
    <property type="component" value="Chromosome"/>
</dbReference>
<reference evidence="5 6" key="1">
    <citation type="submission" date="2019-11" db="EMBL/GenBank/DDBJ databases">
        <authorList>
            <person name="Im W.T."/>
        </authorList>
    </citation>
    <scope>NUCLEOTIDE SEQUENCE [LARGE SCALE GENOMIC DNA]</scope>
    <source>
        <strain evidence="5 6">SB-02</strain>
    </source>
</reference>
<keyword evidence="3" id="KW-0146">Chitin degradation</keyword>
<dbReference type="InterPro" id="IPR029070">
    <property type="entry name" value="Chitinase_insertion_sf"/>
</dbReference>
<keyword evidence="3" id="KW-0119">Carbohydrate metabolism</keyword>
<dbReference type="Gene3D" id="3.10.50.10">
    <property type="match status" value="1"/>
</dbReference>
<gene>
    <name evidence="5" type="ORF">GLV81_15125</name>
</gene>
<dbReference type="PANTHER" id="PTHR11177:SF317">
    <property type="entry name" value="CHITINASE 12-RELATED"/>
    <property type="match status" value="1"/>
</dbReference>
<comment type="catalytic activity">
    <reaction evidence="1">
        <text>Random endo-hydrolysis of N-acetyl-beta-D-glucosaminide (1-&gt;4)-beta-linkages in chitin and chitodextrins.</text>
        <dbReference type="EC" id="3.2.1.14"/>
    </reaction>
</comment>
<feature type="domain" description="GH18" evidence="4">
    <location>
        <begin position="19"/>
        <end position="356"/>
    </location>
</feature>
<dbReference type="PANTHER" id="PTHR11177">
    <property type="entry name" value="CHITINASE"/>
    <property type="match status" value="1"/>
</dbReference>
<evidence type="ECO:0000256" key="1">
    <source>
        <dbReference type="ARBA" id="ARBA00000822"/>
    </source>
</evidence>
<dbReference type="PROSITE" id="PS51910">
    <property type="entry name" value="GH18_2"/>
    <property type="match status" value="1"/>
</dbReference>
<dbReference type="Pfam" id="PF00704">
    <property type="entry name" value="Glyco_hydro_18"/>
    <property type="match status" value="1"/>
</dbReference>
<dbReference type="GO" id="GO:0008843">
    <property type="term" value="F:endochitinase activity"/>
    <property type="evidence" value="ECO:0007669"/>
    <property type="project" value="UniProtKB-EC"/>
</dbReference>
<dbReference type="GO" id="GO:0006032">
    <property type="term" value="P:chitin catabolic process"/>
    <property type="evidence" value="ECO:0007669"/>
    <property type="project" value="UniProtKB-KW"/>
</dbReference>
<dbReference type="InterPro" id="IPR001223">
    <property type="entry name" value="Glyco_hydro18_cat"/>
</dbReference>
<dbReference type="GO" id="GO:0005975">
    <property type="term" value="P:carbohydrate metabolic process"/>
    <property type="evidence" value="ECO:0007669"/>
    <property type="project" value="InterPro"/>
</dbReference>
<dbReference type="EC" id="3.2.1.14" evidence="2"/>
<dbReference type="SUPFAM" id="SSF51445">
    <property type="entry name" value="(Trans)glycosidases"/>
    <property type="match status" value="1"/>
</dbReference>